<gene>
    <name evidence="14" type="ORF">SAMN05444143_1031</name>
</gene>
<feature type="domain" description="Peptidase S9 prolyl oligopeptidase catalytic" evidence="12">
    <location>
        <begin position="481"/>
        <end position="692"/>
    </location>
</feature>
<dbReference type="FunFam" id="3.40.50.1820:FF:000005">
    <property type="entry name" value="Prolyl endopeptidase"/>
    <property type="match status" value="1"/>
</dbReference>
<evidence type="ECO:0000313" key="14">
    <source>
        <dbReference type="EMBL" id="SFM84192.1"/>
    </source>
</evidence>
<evidence type="ECO:0000313" key="15">
    <source>
        <dbReference type="Proteomes" id="UP000182961"/>
    </source>
</evidence>
<evidence type="ECO:0000256" key="4">
    <source>
        <dbReference type="ARBA" id="ARBA00011897"/>
    </source>
</evidence>
<dbReference type="eggNOG" id="COG1505">
    <property type="taxonomic scope" value="Bacteria"/>
</dbReference>
<dbReference type="InterPro" id="IPR002470">
    <property type="entry name" value="Peptidase_S9A"/>
</dbReference>
<keyword evidence="5" id="KW-0645">Protease</keyword>
<evidence type="ECO:0000256" key="9">
    <source>
        <dbReference type="ARBA" id="ARBA00022825"/>
    </source>
</evidence>
<dbReference type="SUPFAM" id="SSF53474">
    <property type="entry name" value="alpha/beta-Hydrolases"/>
    <property type="match status" value="1"/>
</dbReference>
<dbReference type="GO" id="GO:0070012">
    <property type="term" value="F:oligopeptidase activity"/>
    <property type="evidence" value="ECO:0007669"/>
    <property type="project" value="TreeGrafter"/>
</dbReference>
<dbReference type="SUPFAM" id="SSF50993">
    <property type="entry name" value="Peptidase/esterase 'gauge' domain"/>
    <property type="match status" value="1"/>
</dbReference>
<organism evidence="14 15">
    <name type="scientific">Flavobacterium succinicans</name>
    <dbReference type="NCBI Taxonomy" id="29536"/>
    <lineage>
        <taxon>Bacteria</taxon>
        <taxon>Pseudomonadati</taxon>
        <taxon>Bacteroidota</taxon>
        <taxon>Flavobacteriia</taxon>
        <taxon>Flavobacteriales</taxon>
        <taxon>Flavobacteriaceae</taxon>
        <taxon>Flavobacterium</taxon>
    </lineage>
</organism>
<dbReference type="InterPro" id="IPR029058">
    <property type="entry name" value="AB_hydrolase_fold"/>
</dbReference>
<evidence type="ECO:0000256" key="8">
    <source>
        <dbReference type="ARBA" id="ARBA00022801"/>
    </source>
</evidence>
<dbReference type="Proteomes" id="UP000182961">
    <property type="component" value="Unassembled WGS sequence"/>
</dbReference>
<dbReference type="InterPro" id="IPR023302">
    <property type="entry name" value="Pept_S9A_N"/>
</dbReference>
<proteinExistence type="inferred from homology"/>
<name>A0A1I4U5D1_9FLAO</name>
<feature type="domain" description="Peptidase S9A N-terminal" evidence="13">
    <location>
        <begin position="26"/>
        <end position="424"/>
    </location>
</feature>
<dbReference type="PRINTS" id="PR00862">
    <property type="entry name" value="PROLIGOPTASE"/>
</dbReference>
<dbReference type="STRING" id="29536.FLB_07430"/>
<dbReference type="InterPro" id="IPR001375">
    <property type="entry name" value="Peptidase_S9_cat"/>
</dbReference>
<evidence type="ECO:0000259" key="13">
    <source>
        <dbReference type="Pfam" id="PF02897"/>
    </source>
</evidence>
<evidence type="ECO:0000256" key="1">
    <source>
        <dbReference type="ARBA" id="ARBA00001070"/>
    </source>
</evidence>
<protein>
    <recommendedName>
        <fullName evidence="4">prolyl oligopeptidase</fullName>
        <ecNumber evidence="4">3.4.21.26</ecNumber>
    </recommendedName>
    <alternativeName>
        <fullName evidence="11">Proline-specific endopeptidase</fullName>
    </alternativeName>
</protein>
<dbReference type="Pfam" id="PF00326">
    <property type="entry name" value="Peptidase_S9"/>
    <property type="match status" value="1"/>
</dbReference>
<dbReference type="Pfam" id="PF02897">
    <property type="entry name" value="Peptidase_S9_N"/>
    <property type="match status" value="1"/>
</dbReference>
<evidence type="ECO:0000256" key="5">
    <source>
        <dbReference type="ARBA" id="ARBA00022670"/>
    </source>
</evidence>
<keyword evidence="8" id="KW-0378">Hydrolase</keyword>
<dbReference type="GO" id="GO:0004252">
    <property type="term" value="F:serine-type endopeptidase activity"/>
    <property type="evidence" value="ECO:0007669"/>
    <property type="project" value="UniProtKB-EC"/>
</dbReference>
<comment type="subcellular location">
    <subcellularLocation>
        <location evidence="2">Periplasm</location>
    </subcellularLocation>
</comment>
<dbReference type="Gene3D" id="3.40.50.1820">
    <property type="entry name" value="alpha/beta hydrolase"/>
    <property type="match status" value="1"/>
</dbReference>
<comment type="catalytic activity">
    <reaction evidence="1">
        <text>Hydrolysis of Pro-|-Xaa &gt;&gt; Ala-|-Xaa in oligopeptides.</text>
        <dbReference type="EC" id="3.4.21.26"/>
    </reaction>
</comment>
<dbReference type="PROSITE" id="PS00708">
    <property type="entry name" value="PRO_ENDOPEP_SER"/>
    <property type="match status" value="1"/>
</dbReference>
<sequence>MKKVILSTMIVSSSLLSYGQSAIKYPATKKTDKVDVYFGNSIPDPFRWLEDDRSAETAEWVKEQNKVTFDYLAAIPFRNTIKARMEKLWNYEKVSAPFKEGDYTYYYKNNGLQNQSVLFRKDAKGTEELFLDPNTFSKDATTSLDGVSFSKDGSLVAYSISEAGSDWRKVIFIDAKTKQSIGEPLVDVKFSGLSWKGNEGIFYSSYEKPKGSELSAKTDQHRLFFHKLGTKQAEDAILFGDQEKRRYVGGYVSDDNRYLFISAANSTSGNELYFKDLSVTNSPIVAIHKGFEYDVDVLDNEGSTLFIVTNLKAPNKRIVTVDVVNPGVENWKDLIPETEQVLNPSTGAGYIFANYMKDAVSVVKQFDYKGKLIRTIALPGVGTASGFGGKAKDKELYFSFTNYVTPGTTYTFFPESGKSSVYVKPKVDFVSENYESKQVFFTSKDGTKVPMIITHKKGLQLNGKNPAILYGYGGFNVSLTPSFSIANAVWLEMGGIYAVANMRGGGEYGKKWHDAGTKMQKQNVFDDFIAAGEYLIAQKYTSSDFLAIRGGSNGGLLVGAVMTQRPDLMKVALPAVGVLDMLRYHTFTAGAGWAYDYGTAEDSKEMFAYLKGYSPVHNVKSGVKYPATLVTTGDHDDRVVPAHSFKFAAELQEKQTGSNPVLIRIETNAGHGAGKPVSKTIEEAADIQAFTLFNMGFKSIPK</sequence>
<dbReference type="PANTHER" id="PTHR42881">
    <property type="entry name" value="PROLYL ENDOPEPTIDASE"/>
    <property type="match status" value="1"/>
</dbReference>
<accession>A0A1I4U5D1</accession>
<comment type="function">
    <text evidence="10">Cleaves peptide bonds on the C-terminal side of prolyl residues within peptides that are up to approximately 30 amino acids long. Has an absolute requirement for an X-Pro bond in the trans configuration immediately preceding the Pro-Y scissible bond.</text>
</comment>
<dbReference type="EC" id="3.4.21.26" evidence="4"/>
<keyword evidence="6" id="KW-0732">Signal</keyword>
<dbReference type="InterPro" id="IPR002471">
    <property type="entry name" value="Pept_S9_AS"/>
</dbReference>
<evidence type="ECO:0000256" key="7">
    <source>
        <dbReference type="ARBA" id="ARBA00022764"/>
    </source>
</evidence>
<comment type="similarity">
    <text evidence="3">Belongs to the peptidase S9A family.</text>
</comment>
<dbReference type="AlphaFoldDB" id="A0A1I4U5D1"/>
<evidence type="ECO:0000256" key="3">
    <source>
        <dbReference type="ARBA" id="ARBA00005228"/>
    </source>
</evidence>
<evidence type="ECO:0000256" key="11">
    <source>
        <dbReference type="ARBA" id="ARBA00081187"/>
    </source>
</evidence>
<keyword evidence="7" id="KW-0574">Periplasm</keyword>
<keyword evidence="9" id="KW-0720">Serine protease</keyword>
<dbReference type="EMBL" id="FOUT01000003">
    <property type="protein sequence ID" value="SFM84192.1"/>
    <property type="molecule type" value="Genomic_DNA"/>
</dbReference>
<dbReference type="InterPro" id="IPR051167">
    <property type="entry name" value="Prolyl_oligopep/macrocyclase"/>
</dbReference>
<dbReference type="GO" id="GO:0006508">
    <property type="term" value="P:proteolysis"/>
    <property type="evidence" value="ECO:0007669"/>
    <property type="project" value="UniProtKB-KW"/>
</dbReference>
<keyword evidence="15" id="KW-1185">Reference proteome</keyword>
<evidence type="ECO:0000256" key="6">
    <source>
        <dbReference type="ARBA" id="ARBA00022729"/>
    </source>
</evidence>
<evidence type="ECO:0000256" key="2">
    <source>
        <dbReference type="ARBA" id="ARBA00004418"/>
    </source>
</evidence>
<evidence type="ECO:0000256" key="10">
    <source>
        <dbReference type="ARBA" id="ARBA00060121"/>
    </source>
</evidence>
<dbReference type="RefSeq" id="WP_024981155.1">
    <property type="nucleotide sequence ID" value="NZ_CBCRUM010000002.1"/>
</dbReference>
<reference evidence="15" key="1">
    <citation type="submission" date="2016-10" db="EMBL/GenBank/DDBJ databases">
        <authorList>
            <person name="Varghese N."/>
            <person name="Submissions S."/>
        </authorList>
    </citation>
    <scope>NUCLEOTIDE SEQUENCE [LARGE SCALE GENOMIC DNA]</scope>
    <source>
        <strain evidence="15">DSM 4002</strain>
    </source>
</reference>
<dbReference type="GO" id="GO:0005829">
    <property type="term" value="C:cytosol"/>
    <property type="evidence" value="ECO:0007669"/>
    <property type="project" value="TreeGrafter"/>
</dbReference>
<dbReference type="GO" id="GO:0042597">
    <property type="term" value="C:periplasmic space"/>
    <property type="evidence" value="ECO:0007669"/>
    <property type="project" value="UniProtKB-SubCell"/>
</dbReference>
<evidence type="ECO:0000259" key="12">
    <source>
        <dbReference type="Pfam" id="PF00326"/>
    </source>
</evidence>
<dbReference type="Gene3D" id="2.130.10.120">
    <property type="entry name" value="Prolyl oligopeptidase, N-terminal domain"/>
    <property type="match status" value="1"/>
</dbReference>
<dbReference type="PANTHER" id="PTHR42881:SF2">
    <property type="entry name" value="PROLYL ENDOPEPTIDASE"/>
    <property type="match status" value="1"/>
</dbReference>